<sequence length="220" mass="25404">MPYLISPFIDCSAYAVSPVQSVLERFMYGNENSTATYFKIYIIQNGQTQGTKSNANRRNRATRRADRVADIPAHDMVQYAPSNAALTINLDFLTTRSPGEEQDEIESLLEIIPRYGNDTNIIHLKMTFKAPEEDIQCIDRRDILAQINNLPHIKEISFVIAVDRFNWKQIDTASSIYHLKFVDWAFELKIKDVEKQKVLADSRVDRELQAVERKLQYQAM</sequence>
<accession>A0A4Z1F192</accession>
<dbReference type="Proteomes" id="UP000297777">
    <property type="component" value="Unassembled WGS sequence"/>
</dbReference>
<evidence type="ECO:0000313" key="1">
    <source>
        <dbReference type="EMBL" id="TGO14847.1"/>
    </source>
</evidence>
<gene>
    <name evidence="1" type="ORF">BTUL_0047g00090</name>
</gene>
<reference evidence="1 2" key="1">
    <citation type="submission" date="2017-12" db="EMBL/GenBank/DDBJ databases">
        <title>Comparative genomics of Botrytis spp.</title>
        <authorList>
            <person name="Valero-Jimenez C.A."/>
            <person name="Tapia P."/>
            <person name="Veloso J."/>
            <person name="Silva-Moreno E."/>
            <person name="Staats M."/>
            <person name="Valdes J.H."/>
            <person name="Van Kan J.A.L."/>
        </authorList>
    </citation>
    <scope>NUCLEOTIDE SEQUENCE [LARGE SCALE GENOMIC DNA]</scope>
    <source>
        <strain evidence="1 2">Bt9001</strain>
    </source>
</reference>
<dbReference type="EMBL" id="PQXH01000047">
    <property type="protein sequence ID" value="TGO14847.1"/>
    <property type="molecule type" value="Genomic_DNA"/>
</dbReference>
<comment type="caution">
    <text evidence="1">The sequence shown here is derived from an EMBL/GenBank/DDBJ whole genome shotgun (WGS) entry which is preliminary data.</text>
</comment>
<proteinExistence type="predicted"/>
<dbReference type="OrthoDB" id="3521531at2759"/>
<name>A0A4Z1F192_9HELO</name>
<protein>
    <submittedName>
        <fullName evidence="1">Uncharacterized protein</fullName>
    </submittedName>
</protein>
<dbReference type="AlphaFoldDB" id="A0A4Z1F192"/>
<evidence type="ECO:0000313" key="2">
    <source>
        <dbReference type="Proteomes" id="UP000297777"/>
    </source>
</evidence>
<organism evidence="1 2">
    <name type="scientific">Botrytis tulipae</name>
    <dbReference type="NCBI Taxonomy" id="87230"/>
    <lineage>
        <taxon>Eukaryota</taxon>
        <taxon>Fungi</taxon>
        <taxon>Dikarya</taxon>
        <taxon>Ascomycota</taxon>
        <taxon>Pezizomycotina</taxon>
        <taxon>Leotiomycetes</taxon>
        <taxon>Helotiales</taxon>
        <taxon>Sclerotiniaceae</taxon>
        <taxon>Botrytis</taxon>
    </lineage>
</organism>
<keyword evidence="2" id="KW-1185">Reference proteome</keyword>